<evidence type="ECO:0000259" key="2">
    <source>
        <dbReference type="Pfam" id="PF07760"/>
    </source>
</evidence>
<dbReference type="RefSeq" id="WP_310902332.1">
    <property type="nucleotide sequence ID" value="NZ_JAMQOS010000009.1"/>
</dbReference>
<feature type="transmembrane region" description="Helical" evidence="1">
    <location>
        <begin position="49"/>
        <end position="72"/>
    </location>
</feature>
<dbReference type="EMBL" id="JAMQOS010000009">
    <property type="protein sequence ID" value="MDS0284666.1"/>
    <property type="molecule type" value="Genomic_DNA"/>
</dbReference>
<name>A0ABU2FWP5_9EURY</name>
<keyword evidence="1" id="KW-1133">Transmembrane helix</keyword>
<protein>
    <submittedName>
        <fullName evidence="3">DUF1616 domain-containing protein</fullName>
    </submittedName>
</protein>
<sequence>MAQSNSGVDRRGRSTMDLIAVPVVTVAAAVFVFVPPLNGSPLRPVVTLAFALLVPGYTLVAALLPSAGLVSYDAQESFGVGRQRRTSKLLERLVFGFGVSVALVILLGLALGLTAGGIGQARLFGGLTLVTALAFPVALVRNGGLALSRESPAATVLRRLRPARLGGPAGGRVPLTFVLVAVTVVAVMSVGTGAVGQQDPSYTELYLVAENDEGEFTASEYPDTLTPGEPESLAVGVDNREGESTQYTVLVVLQAFEGDGASAELVAQSEQHRFTRTLDDGETATVPHEINLADSPSGTDRAYRLTYLLYVGDPPATPSVDNAYREAHLWVDIEAES</sequence>
<accession>A0ABU2FWP5</accession>
<organism evidence="3 4">
    <name type="scientific">Haloarcula onubensis</name>
    <dbReference type="NCBI Taxonomy" id="2950539"/>
    <lineage>
        <taxon>Archaea</taxon>
        <taxon>Methanobacteriati</taxon>
        <taxon>Methanobacteriota</taxon>
        <taxon>Stenosarchaea group</taxon>
        <taxon>Halobacteria</taxon>
        <taxon>Halobacteriales</taxon>
        <taxon>Haloarculaceae</taxon>
        <taxon>Haloarcula</taxon>
    </lineage>
</organism>
<evidence type="ECO:0000256" key="1">
    <source>
        <dbReference type="SAM" id="Phobius"/>
    </source>
</evidence>
<dbReference type="Proteomes" id="UP001268864">
    <property type="component" value="Unassembled WGS sequence"/>
</dbReference>
<evidence type="ECO:0000313" key="3">
    <source>
        <dbReference type="EMBL" id="MDS0284666.1"/>
    </source>
</evidence>
<feature type="transmembrane region" description="Helical" evidence="1">
    <location>
        <begin position="93"/>
        <end position="115"/>
    </location>
</feature>
<proteinExistence type="predicted"/>
<gene>
    <name evidence="3" type="ORF">NDI86_21430</name>
</gene>
<feature type="transmembrane region" description="Helical" evidence="1">
    <location>
        <begin position="121"/>
        <end position="140"/>
    </location>
</feature>
<evidence type="ECO:0000313" key="4">
    <source>
        <dbReference type="Proteomes" id="UP001268864"/>
    </source>
</evidence>
<feature type="domain" description="DUF1616" evidence="2">
    <location>
        <begin position="23"/>
        <end position="332"/>
    </location>
</feature>
<dbReference type="InterPro" id="IPR011674">
    <property type="entry name" value="DUF1616"/>
</dbReference>
<keyword evidence="1" id="KW-0472">Membrane</keyword>
<feature type="transmembrane region" description="Helical" evidence="1">
    <location>
        <begin position="173"/>
        <end position="195"/>
    </location>
</feature>
<dbReference type="Pfam" id="PF07760">
    <property type="entry name" value="DUF1616"/>
    <property type="match status" value="1"/>
</dbReference>
<comment type="caution">
    <text evidence="3">The sequence shown here is derived from an EMBL/GenBank/DDBJ whole genome shotgun (WGS) entry which is preliminary data.</text>
</comment>
<feature type="transmembrane region" description="Helical" evidence="1">
    <location>
        <begin position="18"/>
        <end position="37"/>
    </location>
</feature>
<keyword evidence="1" id="KW-0812">Transmembrane</keyword>
<reference evidence="3 4" key="1">
    <citation type="submission" date="2022-06" db="EMBL/GenBank/DDBJ databases">
        <title>Halomicroarcula sp. a new haloarchaeum isolate from saline soil.</title>
        <authorList>
            <person name="Strakova D."/>
            <person name="Galisteo C."/>
            <person name="Sanchez-Porro C."/>
            <person name="Ventosa A."/>
        </authorList>
    </citation>
    <scope>NUCLEOTIDE SEQUENCE [LARGE SCALE GENOMIC DNA]</scope>
    <source>
        <strain evidence="3 4">S3CR25-11</strain>
    </source>
</reference>
<keyword evidence="4" id="KW-1185">Reference proteome</keyword>